<comment type="catalytic activity">
    <reaction evidence="22">
        <text>(2R)-2-methylbutanoyl-CoA + oxidized [electron-transfer flavoprotein] + H(+) = ethylacryloyl-CoA + reduced [electron-transfer flavoprotein]</text>
        <dbReference type="Rhea" id="RHEA:65296"/>
        <dbReference type="Rhea" id="RHEA-COMP:10685"/>
        <dbReference type="Rhea" id="RHEA-COMP:10686"/>
        <dbReference type="ChEBI" id="CHEBI:15378"/>
        <dbReference type="ChEBI" id="CHEBI:57692"/>
        <dbReference type="ChEBI" id="CHEBI:58307"/>
        <dbReference type="ChEBI" id="CHEBI:156439"/>
        <dbReference type="ChEBI" id="CHEBI:156440"/>
    </reaction>
    <physiologicalReaction direction="left-to-right" evidence="22">
        <dbReference type="Rhea" id="RHEA:65297"/>
    </physiologicalReaction>
</comment>
<evidence type="ECO:0000256" key="21">
    <source>
        <dbReference type="ARBA" id="ARBA00048307"/>
    </source>
</evidence>
<dbReference type="AlphaFoldDB" id="A0A6J1T6G7"/>
<evidence type="ECO:0000256" key="23">
    <source>
        <dbReference type="ARBA" id="ARBA00049096"/>
    </source>
</evidence>
<evidence type="ECO:0000259" key="30">
    <source>
        <dbReference type="Pfam" id="PF02771"/>
    </source>
</evidence>
<keyword evidence="6" id="KW-0597">Phosphoprotein</keyword>
<keyword evidence="14" id="KW-0496">Mitochondrion</keyword>
<dbReference type="SUPFAM" id="SSF47203">
    <property type="entry name" value="Acyl-CoA dehydrogenase C-terminal domain-like"/>
    <property type="match status" value="1"/>
</dbReference>
<evidence type="ECO:0000313" key="31">
    <source>
        <dbReference type="Proteomes" id="UP000504606"/>
    </source>
</evidence>
<evidence type="ECO:0000259" key="28">
    <source>
        <dbReference type="Pfam" id="PF00441"/>
    </source>
</evidence>
<dbReference type="Gene3D" id="1.10.540.10">
    <property type="entry name" value="Acyl-CoA dehydrogenase/oxidase, N-terminal domain"/>
    <property type="match status" value="1"/>
</dbReference>
<keyword evidence="8 27" id="KW-0274">FAD</keyword>
<evidence type="ECO:0000256" key="10">
    <source>
        <dbReference type="ARBA" id="ARBA00022946"/>
    </source>
</evidence>
<dbReference type="PROSITE" id="PS00072">
    <property type="entry name" value="ACYL_COA_DH_1"/>
    <property type="match status" value="1"/>
</dbReference>
<dbReference type="Gene3D" id="2.40.110.10">
    <property type="entry name" value="Butyryl-CoA Dehydrogenase, subunit A, domain 2"/>
    <property type="match status" value="1"/>
</dbReference>
<evidence type="ECO:0000256" key="2">
    <source>
        <dbReference type="ARBA" id="ARBA00004305"/>
    </source>
</evidence>
<evidence type="ECO:0000256" key="9">
    <source>
        <dbReference type="ARBA" id="ARBA00022832"/>
    </source>
</evidence>
<dbReference type="GO" id="GO:0005759">
    <property type="term" value="C:mitochondrial matrix"/>
    <property type="evidence" value="ECO:0007669"/>
    <property type="project" value="UniProtKB-SubCell"/>
</dbReference>
<dbReference type="GO" id="GO:0006631">
    <property type="term" value="P:fatty acid metabolic process"/>
    <property type="evidence" value="ECO:0007669"/>
    <property type="project" value="UniProtKB-KW"/>
</dbReference>
<dbReference type="InterPro" id="IPR037069">
    <property type="entry name" value="AcylCoA_DH/ox_N_sf"/>
</dbReference>
<evidence type="ECO:0000256" key="7">
    <source>
        <dbReference type="ARBA" id="ARBA00022630"/>
    </source>
</evidence>
<dbReference type="InterPro" id="IPR046373">
    <property type="entry name" value="Acyl-CoA_Oxase/DH_mid-dom_sf"/>
</dbReference>
<dbReference type="GO" id="GO:0050660">
    <property type="term" value="F:flavin adenine dinucleotide binding"/>
    <property type="evidence" value="ECO:0007669"/>
    <property type="project" value="InterPro"/>
</dbReference>
<dbReference type="FunFam" id="1.10.540.10:FF:000012">
    <property type="entry name" value="Acyl-CoA dehydrogenase short/branched chain"/>
    <property type="match status" value="1"/>
</dbReference>
<comment type="subcellular location">
    <subcellularLocation>
        <location evidence="2">Mitochondrion matrix</location>
    </subcellularLocation>
</comment>
<comment type="catalytic activity">
    <reaction evidence="20">
        <text>2-methylbutanoyl-CoA + oxidized [electron-transfer flavoprotein] + H(+) = (2E)-2-methylbut-2-enoyl-CoA + reduced [electron-transfer flavoprotein]</text>
        <dbReference type="Rhea" id="RHEA:43780"/>
        <dbReference type="Rhea" id="RHEA-COMP:10685"/>
        <dbReference type="Rhea" id="RHEA-COMP:10686"/>
        <dbReference type="ChEBI" id="CHEBI:15378"/>
        <dbReference type="ChEBI" id="CHEBI:57336"/>
        <dbReference type="ChEBI" id="CHEBI:57337"/>
        <dbReference type="ChEBI" id="CHEBI:57692"/>
        <dbReference type="ChEBI" id="CHEBI:58307"/>
        <dbReference type="EC" id="1.3.8.5"/>
    </reaction>
    <physiologicalReaction direction="left-to-right" evidence="20">
        <dbReference type="Rhea" id="RHEA:43781"/>
    </physiologicalReaction>
</comment>
<keyword evidence="10" id="KW-0809">Transit peptide</keyword>
<dbReference type="Proteomes" id="UP000504606">
    <property type="component" value="Unplaced"/>
</dbReference>
<evidence type="ECO:0000256" key="6">
    <source>
        <dbReference type="ARBA" id="ARBA00022553"/>
    </source>
</evidence>
<dbReference type="FunFam" id="2.40.110.10:FF:000001">
    <property type="entry name" value="Acyl-CoA dehydrogenase, mitochondrial"/>
    <property type="match status" value="1"/>
</dbReference>
<dbReference type="CDD" id="cd01158">
    <property type="entry name" value="SCAD_SBCAD"/>
    <property type="match status" value="1"/>
</dbReference>
<dbReference type="Pfam" id="PF02771">
    <property type="entry name" value="Acyl-CoA_dh_N"/>
    <property type="match status" value="1"/>
</dbReference>
<evidence type="ECO:0000256" key="25">
    <source>
        <dbReference type="ARBA" id="ARBA00049552"/>
    </source>
</evidence>
<evidence type="ECO:0000256" key="27">
    <source>
        <dbReference type="RuleBase" id="RU362125"/>
    </source>
</evidence>
<comment type="pathway">
    <text evidence="3">Lipid metabolism; mitochondrial fatty acid beta-oxidation.</text>
</comment>
<evidence type="ECO:0000256" key="15">
    <source>
        <dbReference type="ARBA" id="ARBA00037895"/>
    </source>
</evidence>
<dbReference type="SUPFAM" id="SSF56645">
    <property type="entry name" value="Acyl-CoA dehydrogenase NM domain-like"/>
    <property type="match status" value="1"/>
</dbReference>
<evidence type="ECO:0000259" key="29">
    <source>
        <dbReference type="Pfam" id="PF02770"/>
    </source>
</evidence>
<proteinExistence type="inferred from homology"/>
<evidence type="ECO:0000256" key="17">
    <source>
        <dbReference type="ARBA" id="ARBA00039850"/>
    </source>
</evidence>
<dbReference type="GO" id="GO:0003853">
    <property type="term" value="F:short-chain 2-methyl fatty acyl-CoA dehydrogenase activity"/>
    <property type="evidence" value="ECO:0007669"/>
    <property type="project" value="UniProtKB-EC"/>
</dbReference>
<name>A0A6J1T6G7_FRAOC</name>
<dbReference type="PANTHER" id="PTHR43884:SF1">
    <property type="entry name" value="SHORT_BRANCHED CHAIN SPECIFIC ACYL-COA DEHYDROGENASE, MITOCHONDRIAL"/>
    <property type="match status" value="1"/>
</dbReference>
<dbReference type="InterPro" id="IPR009100">
    <property type="entry name" value="AcylCoA_DH/oxidase_NM_dom_sf"/>
</dbReference>
<comment type="catalytic activity">
    <reaction evidence="21">
        <text>valproyl-CoA + oxidized [electron-transfer flavoprotein] + H(+) = (2E)-2-propylpent-2-enoyl-CoA + reduced [electron-transfer flavoprotein]</text>
        <dbReference type="Rhea" id="RHEA:65344"/>
        <dbReference type="Rhea" id="RHEA-COMP:10685"/>
        <dbReference type="Rhea" id="RHEA-COMP:10686"/>
        <dbReference type="ChEBI" id="CHEBI:15378"/>
        <dbReference type="ChEBI" id="CHEBI:57692"/>
        <dbReference type="ChEBI" id="CHEBI:58307"/>
        <dbReference type="ChEBI" id="CHEBI:156457"/>
        <dbReference type="ChEBI" id="CHEBI:156458"/>
    </reaction>
    <physiologicalReaction direction="left-to-right" evidence="21">
        <dbReference type="Rhea" id="RHEA:65345"/>
    </physiologicalReaction>
</comment>
<comment type="catalytic activity">
    <reaction evidence="26">
        <text>2-methylpropanoyl-CoA + oxidized [electron-transfer flavoprotein] + H(+) = 2-methylpropenoyl-CoA + reduced [electron-transfer flavoprotein]</text>
        <dbReference type="Rhea" id="RHEA:44180"/>
        <dbReference type="Rhea" id="RHEA-COMP:10685"/>
        <dbReference type="Rhea" id="RHEA-COMP:10686"/>
        <dbReference type="ChEBI" id="CHEBI:15378"/>
        <dbReference type="ChEBI" id="CHEBI:57338"/>
        <dbReference type="ChEBI" id="CHEBI:57692"/>
        <dbReference type="ChEBI" id="CHEBI:58307"/>
        <dbReference type="ChEBI" id="CHEBI:62500"/>
    </reaction>
    <physiologicalReaction direction="left-to-right" evidence="26">
        <dbReference type="Rhea" id="RHEA:44181"/>
    </physiologicalReaction>
</comment>
<keyword evidence="11" id="KW-0007">Acetylation</keyword>
<evidence type="ECO:0000256" key="1">
    <source>
        <dbReference type="ARBA" id="ARBA00001974"/>
    </source>
</evidence>
<evidence type="ECO:0000256" key="8">
    <source>
        <dbReference type="ARBA" id="ARBA00022827"/>
    </source>
</evidence>
<evidence type="ECO:0000256" key="22">
    <source>
        <dbReference type="ARBA" id="ARBA00048592"/>
    </source>
</evidence>
<dbReference type="EC" id="1.3.8.5" evidence="16"/>
<feature type="domain" description="Acyl-CoA dehydrogenase/oxidase C-terminal" evidence="28">
    <location>
        <begin position="268"/>
        <end position="416"/>
    </location>
</feature>
<evidence type="ECO:0000256" key="3">
    <source>
        <dbReference type="ARBA" id="ARBA00005198"/>
    </source>
</evidence>
<sequence>MLQTCRNISKARPILQKYAGCLQISNHLSTSAALFDGRPFPLTALTEDELVLKDMVAKLASENIAPYVKKMEKEGKFDPSVLEAIFDSGLMGIEIEAEYGGSGLSFMSSIIAVEEISKVDASVGIYVDIQNTLVNALIRKIGTPEQKKHYLPLLAQKAGGCFCLSEPQSGSDAFAMKTIAKKDGSDYVINGTKMWISHSDVAGVFLVMANANPSDGYRGITCFIVDREMPGVSVGKKEDKLGLRASGTCMVHFDNVRVPERNILGKFGHGYKYAAGFLNEGRIGIGAQMVGIAQGCFDATIPYTLERRQFGKSVFSFQGMSHQIAQVATQIESTRLLVYNAARLQEMGLDFIKQAAMAKYYAAEVALLTTSKCIDWMGGVGFTKDFPQEKFYRDCKVGSIYEGTSNIQLNTIAKFIQREYEQ</sequence>
<evidence type="ECO:0000256" key="11">
    <source>
        <dbReference type="ARBA" id="ARBA00022990"/>
    </source>
</evidence>
<feature type="domain" description="Acyl-CoA oxidase/dehydrogenase middle" evidence="29">
    <location>
        <begin position="161"/>
        <end position="256"/>
    </location>
</feature>
<dbReference type="GO" id="GO:0046395">
    <property type="term" value="P:carboxylic acid catabolic process"/>
    <property type="evidence" value="ECO:0007669"/>
    <property type="project" value="UniProtKB-ARBA"/>
</dbReference>
<dbReference type="OrthoDB" id="10262177at2759"/>
<keyword evidence="12 27" id="KW-0560">Oxidoreductase</keyword>
<comment type="pathway">
    <text evidence="15">Amino-acid degradation; L-isoleucine degradation.</text>
</comment>
<comment type="catalytic activity">
    <reaction evidence="23">
        <text>butanoyl-CoA + oxidized [electron-transfer flavoprotein] + H(+) = (2E)-butenoyl-CoA + reduced [electron-transfer flavoprotein]</text>
        <dbReference type="Rhea" id="RHEA:24004"/>
        <dbReference type="Rhea" id="RHEA-COMP:10685"/>
        <dbReference type="Rhea" id="RHEA-COMP:10686"/>
        <dbReference type="ChEBI" id="CHEBI:15378"/>
        <dbReference type="ChEBI" id="CHEBI:57332"/>
        <dbReference type="ChEBI" id="CHEBI:57371"/>
        <dbReference type="ChEBI" id="CHEBI:57692"/>
        <dbReference type="ChEBI" id="CHEBI:58307"/>
    </reaction>
    <physiologicalReaction direction="left-to-right" evidence="23">
        <dbReference type="Rhea" id="RHEA:24005"/>
    </physiologicalReaction>
</comment>
<dbReference type="InterPro" id="IPR006091">
    <property type="entry name" value="Acyl-CoA_Oxase/DH_mid-dom"/>
</dbReference>
<evidence type="ECO:0000256" key="26">
    <source>
        <dbReference type="ARBA" id="ARBA00051903"/>
    </source>
</evidence>
<evidence type="ECO:0000256" key="12">
    <source>
        <dbReference type="ARBA" id="ARBA00023002"/>
    </source>
</evidence>
<evidence type="ECO:0000256" key="24">
    <source>
        <dbReference type="ARBA" id="ARBA00049192"/>
    </source>
</evidence>
<dbReference type="GeneID" id="113214143"/>
<comment type="cofactor">
    <cofactor evidence="1 27">
        <name>FAD</name>
        <dbReference type="ChEBI" id="CHEBI:57692"/>
    </cofactor>
</comment>
<dbReference type="InterPro" id="IPR036250">
    <property type="entry name" value="AcylCo_DH-like_C"/>
</dbReference>
<dbReference type="PANTHER" id="PTHR43884">
    <property type="entry name" value="ACYL-COA DEHYDROGENASE"/>
    <property type="match status" value="1"/>
</dbReference>
<evidence type="ECO:0000256" key="16">
    <source>
        <dbReference type="ARBA" id="ARBA00039036"/>
    </source>
</evidence>
<evidence type="ECO:0000256" key="18">
    <source>
        <dbReference type="ARBA" id="ARBA00041537"/>
    </source>
</evidence>
<keyword evidence="31" id="KW-1185">Reference proteome</keyword>
<protein>
    <recommendedName>
        <fullName evidence="17">Short/branched chain specific acyl-CoA dehydrogenase, mitochondrial</fullName>
        <ecNumber evidence="16">1.3.8.5</ecNumber>
    </recommendedName>
    <alternativeName>
        <fullName evidence="19">2-methyl branched chain acyl-CoA dehydrogenase</fullName>
    </alternativeName>
    <alternativeName>
        <fullName evidence="18">2-methylbutyryl-coenzyme A dehydrogenase</fullName>
    </alternativeName>
</protein>
<evidence type="ECO:0000256" key="5">
    <source>
        <dbReference type="ARBA" id="ARBA00011881"/>
    </source>
</evidence>
<feature type="domain" description="Acyl-CoA dehydrogenase/oxidase N-terminal" evidence="30">
    <location>
        <begin position="46"/>
        <end position="156"/>
    </location>
</feature>
<comment type="similarity">
    <text evidence="4 27">Belongs to the acyl-CoA dehydrogenase family.</text>
</comment>
<dbReference type="KEGG" id="foc:113214143"/>
<dbReference type="InterPro" id="IPR013786">
    <property type="entry name" value="AcylCoA_DH/ox_N"/>
</dbReference>
<dbReference type="Pfam" id="PF00441">
    <property type="entry name" value="Acyl-CoA_dh_1"/>
    <property type="match status" value="1"/>
</dbReference>
<dbReference type="FunFam" id="1.20.140.10:FF:000002">
    <property type="entry name" value="Acyl-CoA dehydrogenase short/branched chain"/>
    <property type="match status" value="1"/>
</dbReference>
<evidence type="ECO:0000256" key="20">
    <source>
        <dbReference type="ARBA" id="ARBA00048235"/>
    </source>
</evidence>
<dbReference type="Gene3D" id="1.20.140.10">
    <property type="entry name" value="Butyryl-CoA Dehydrogenase, subunit A, domain 3"/>
    <property type="match status" value="1"/>
</dbReference>
<evidence type="ECO:0000256" key="4">
    <source>
        <dbReference type="ARBA" id="ARBA00009347"/>
    </source>
</evidence>
<keyword evidence="13" id="KW-0443">Lipid metabolism</keyword>
<dbReference type="Pfam" id="PF02770">
    <property type="entry name" value="Acyl-CoA_dh_M"/>
    <property type="match status" value="1"/>
</dbReference>
<keyword evidence="7 27" id="KW-0285">Flavoprotein</keyword>
<comment type="catalytic activity">
    <reaction evidence="24">
        <text>hexanoyl-CoA + oxidized [electron-transfer flavoprotein] + H(+) = (2E)-hexenoyl-CoA + reduced [electron-transfer flavoprotein]</text>
        <dbReference type="Rhea" id="RHEA:43464"/>
        <dbReference type="Rhea" id="RHEA-COMP:10685"/>
        <dbReference type="Rhea" id="RHEA-COMP:10686"/>
        <dbReference type="ChEBI" id="CHEBI:15378"/>
        <dbReference type="ChEBI" id="CHEBI:57692"/>
        <dbReference type="ChEBI" id="CHEBI:58307"/>
        <dbReference type="ChEBI" id="CHEBI:62077"/>
        <dbReference type="ChEBI" id="CHEBI:62620"/>
    </reaction>
    <physiologicalReaction direction="left-to-right" evidence="24">
        <dbReference type="Rhea" id="RHEA:43465"/>
    </physiologicalReaction>
</comment>
<evidence type="ECO:0000313" key="32">
    <source>
        <dbReference type="RefSeq" id="XP_026289209.1"/>
    </source>
</evidence>
<reference evidence="32" key="1">
    <citation type="submission" date="2025-08" db="UniProtKB">
        <authorList>
            <consortium name="RefSeq"/>
        </authorList>
    </citation>
    <scope>IDENTIFICATION</scope>
    <source>
        <tissue evidence="32">Whole organism</tissue>
    </source>
</reference>
<comment type="catalytic activity">
    <reaction evidence="25">
        <text>(2S)-2-methylbutanoyl-CoA + oxidized [electron-transfer flavoprotein] + H(+) = (2E)-2-methylbut-2-enoyl-CoA + reduced [electron-transfer flavoprotein]</text>
        <dbReference type="Rhea" id="RHEA:48256"/>
        <dbReference type="Rhea" id="RHEA-COMP:10685"/>
        <dbReference type="Rhea" id="RHEA-COMP:10686"/>
        <dbReference type="ChEBI" id="CHEBI:15378"/>
        <dbReference type="ChEBI" id="CHEBI:57337"/>
        <dbReference type="ChEBI" id="CHEBI:57692"/>
        <dbReference type="ChEBI" id="CHEBI:58307"/>
        <dbReference type="ChEBI" id="CHEBI:88166"/>
    </reaction>
    <physiologicalReaction direction="left-to-right" evidence="25">
        <dbReference type="Rhea" id="RHEA:48257"/>
    </physiologicalReaction>
</comment>
<dbReference type="InterPro" id="IPR009075">
    <property type="entry name" value="AcylCo_DH/oxidase_C"/>
</dbReference>
<keyword evidence="9" id="KW-0276">Fatty acid metabolism</keyword>
<dbReference type="PROSITE" id="PS00073">
    <property type="entry name" value="ACYL_COA_DH_2"/>
    <property type="match status" value="1"/>
</dbReference>
<dbReference type="InterPro" id="IPR006089">
    <property type="entry name" value="Acyl-CoA_DH_CS"/>
</dbReference>
<dbReference type="PIRSF" id="PIRSF016578">
    <property type="entry name" value="HsaA"/>
    <property type="match status" value="1"/>
</dbReference>
<evidence type="ECO:0000256" key="19">
    <source>
        <dbReference type="ARBA" id="ARBA00042821"/>
    </source>
</evidence>
<dbReference type="RefSeq" id="XP_026289209.1">
    <property type="nucleotide sequence ID" value="XM_026433424.2"/>
</dbReference>
<organism evidence="31 32">
    <name type="scientific">Frankliniella occidentalis</name>
    <name type="common">Western flower thrips</name>
    <name type="synonym">Euthrips occidentalis</name>
    <dbReference type="NCBI Taxonomy" id="133901"/>
    <lineage>
        <taxon>Eukaryota</taxon>
        <taxon>Metazoa</taxon>
        <taxon>Ecdysozoa</taxon>
        <taxon>Arthropoda</taxon>
        <taxon>Hexapoda</taxon>
        <taxon>Insecta</taxon>
        <taxon>Pterygota</taxon>
        <taxon>Neoptera</taxon>
        <taxon>Paraneoptera</taxon>
        <taxon>Thysanoptera</taxon>
        <taxon>Terebrantia</taxon>
        <taxon>Thripoidea</taxon>
        <taxon>Thripidae</taxon>
        <taxon>Frankliniella</taxon>
    </lineage>
</organism>
<accession>A0A6J1T6G7</accession>
<evidence type="ECO:0000256" key="13">
    <source>
        <dbReference type="ARBA" id="ARBA00023098"/>
    </source>
</evidence>
<gene>
    <name evidence="32" type="primary">LOC113214143</name>
</gene>
<evidence type="ECO:0000256" key="14">
    <source>
        <dbReference type="ARBA" id="ARBA00023128"/>
    </source>
</evidence>
<comment type="subunit">
    <text evidence="5">Homotetramer.</text>
</comment>